<dbReference type="KEGG" id="dsc:ABOD76_06625"/>
<sequence>MSGRRLRVDRLEAVRAAWAAEHVPLADLLALLREVLAVVEQEAGPGAAGQVAGRMVAAKLQQVNRLSGGQP</sequence>
<proteinExistence type="predicted"/>
<protein>
    <submittedName>
        <fullName evidence="1">Uncharacterized protein</fullName>
    </submittedName>
</protein>
<gene>
    <name evidence="1" type="ORF">ABOD76_06625</name>
</gene>
<reference evidence="1" key="1">
    <citation type="submission" date="2024-06" db="EMBL/GenBank/DDBJ databases">
        <title>Draft Genome Sequence of Deinococcus sonorensis Type Strain KR-87, a Biofilm Producing Representative of the Genus Deinococcus.</title>
        <authorList>
            <person name="Boren L.S."/>
            <person name="Grosso R.A."/>
            <person name="Hugenberg-Cox A.N."/>
            <person name="Hill J.T.E."/>
            <person name="Albert C.M."/>
            <person name="Tuohy J.M."/>
        </authorList>
    </citation>
    <scope>NUCLEOTIDE SEQUENCE</scope>
    <source>
        <strain evidence="1">KR-87</strain>
    </source>
</reference>
<dbReference type="AlphaFoldDB" id="A0AAU7UBW1"/>
<accession>A0AAU7UBW1</accession>
<dbReference type="EMBL" id="CP158299">
    <property type="protein sequence ID" value="XBV85974.1"/>
    <property type="molecule type" value="Genomic_DNA"/>
</dbReference>
<dbReference type="RefSeq" id="WP_350244022.1">
    <property type="nucleotide sequence ID" value="NZ_CP158299.1"/>
</dbReference>
<name>A0AAU7UBW1_9DEIO</name>
<organism evidence="1">
    <name type="scientific">Deinococcus sonorensis KR-87</name>
    <dbReference type="NCBI Taxonomy" id="694439"/>
    <lineage>
        <taxon>Bacteria</taxon>
        <taxon>Thermotogati</taxon>
        <taxon>Deinococcota</taxon>
        <taxon>Deinococci</taxon>
        <taxon>Deinococcales</taxon>
        <taxon>Deinococcaceae</taxon>
        <taxon>Deinococcus</taxon>
    </lineage>
</organism>
<evidence type="ECO:0000313" key="1">
    <source>
        <dbReference type="EMBL" id="XBV85974.1"/>
    </source>
</evidence>